<evidence type="ECO:0000313" key="1">
    <source>
        <dbReference type="EMBL" id="KAF7187489.1"/>
    </source>
</evidence>
<sequence>MAEELWKSLQTQDRLIKLTIGDSEKAPVYVQQKLLESVAPWFENALKRDTFVEGETGSLSFPEDDVEAWKVLVCWTMKRISSVDILDPDAGPELAAKCWVLGDKYDIVRFQDEAMTAILKYFRQTRLCALSREKLNRTLDVCPPDSKLAEYMTMEIAHYMATGDIDWEQASVLHLGHLWEDFCKARSDSYARGWQYWSAGGFKAPRMSYHRGGQYMIGKKVLANVDAESDRSDSEED</sequence>
<protein>
    <recommendedName>
        <fullName evidence="3">BTB domain-containing protein</fullName>
    </recommendedName>
</protein>
<dbReference type="OrthoDB" id="194443at2759"/>
<evidence type="ECO:0008006" key="3">
    <source>
        <dbReference type="Google" id="ProtNLM"/>
    </source>
</evidence>
<evidence type="ECO:0000313" key="2">
    <source>
        <dbReference type="Proteomes" id="UP000660729"/>
    </source>
</evidence>
<dbReference type="EMBL" id="JABCIY010000227">
    <property type="protein sequence ID" value="KAF7187489.1"/>
    <property type="molecule type" value="Genomic_DNA"/>
</dbReference>
<organism evidence="1 2">
    <name type="scientific">Pseudocercospora fuligena</name>
    <dbReference type="NCBI Taxonomy" id="685502"/>
    <lineage>
        <taxon>Eukaryota</taxon>
        <taxon>Fungi</taxon>
        <taxon>Dikarya</taxon>
        <taxon>Ascomycota</taxon>
        <taxon>Pezizomycotina</taxon>
        <taxon>Dothideomycetes</taxon>
        <taxon>Dothideomycetidae</taxon>
        <taxon>Mycosphaerellales</taxon>
        <taxon>Mycosphaerellaceae</taxon>
        <taxon>Pseudocercospora</taxon>
    </lineage>
</organism>
<gene>
    <name evidence="1" type="ORF">HII31_11113</name>
</gene>
<reference evidence="1" key="1">
    <citation type="submission" date="2020-04" db="EMBL/GenBank/DDBJ databases">
        <title>Draft genome resource of the tomato pathogen Pseudocercospora fuligena.</title>
        <authorList>
            <person name="Zaccaron A."/>
        </authorList>
    </citation>
    <scope>NUCLEOTIDE SEQUENCE</scope>
    <source>
        <strain evidence="1">PF001</strain>
    </source>
</reference>
<accession>A0A8H6RAR0</accession>
<dbReference type="Proteomes" id="UP000660729">
    <property type="component" value="Unassembled WGS sequence"/>
</dbReference>
<dbReference type="InterPro" id="IPR011333">
    <property type="entry name" value="SKP1/BTB/POZ_sf"/>
</dbReference>
<name>A0A8H6RAR0_9PEZI</name>
<comment type="caution">
    <text evidence="1">The sequence shown here is derived from an EMBL/GenBank/DDBJ whole genome shotgun (WGS) entry which is preliminary data.</text>
</comment>
<dbReference type="AlphaFoldDB" id="A0A8H6RAR0"/>
<dbReference type="Gene3D" id="3.30.710.10">
    <property type="entry name" value="Potassium Channel Kv1.1, Chain A"/>
    <property type="match status" value="1"/>
</dbReference>
<proteinExistence type="predicted"/>
<keyword evidence="2" id="KW-1185">Reference proteome</keyword>